<feature type="region of interest" description="Disordered" evidence="1">
    <location>
        <begin position="1"/>
        <end position="21"/>
    </location>
</feature>
<evidence type="ECO:0008006" key="4">
    <source>
        <dbReference type="Google" id="ProtNLM"/>
    </source>
</evidence>
<dbReference type="Proteomes" id="UP000660729">
    <property type="component" value="Unassembled WGS sequence"/>
</dbReference>
<sequence>MPKSKGTSRRQPPRSRTQDRPAMLCEGTIRPKVGLYHPNLRDAYNVSCISRCSDPFQHHKSLVLKLPYPCSITNCTSSSSFRLKTLRMLSYAVGALLLRSAVANPVPQGFDWAAIDALEPVPTASIPIVNAAAAETTVSVNTAVAAASVSAAVQASPSDTSLKVRRDNAGCSVQPSSSDTPSAFTSNSEFSNAANGAPTPAGYQEIFQNQAGSAIGIYGYMGFSVLDSYSTSECSSRCDKITGCQSFNIYYERDPSTDPTDGCTNPPSTTVIKCVYYGGPITPGSQTNTGQWRRDFQVVIAGSNAYVNNSIATPAGYSTPTFLDKAAIQAPNDCNGNPTYMGVKIWTEGVFSVGNCAAACSSQSDYNRAHPAADGSFQTCQFFNTYVLYNGTQAVGQYCSLYNETWPAAFATNVGQWRGPDYFNIAYSYSASNSTGGLDKPSNCVNPSHP</sequence>
<keyword evidence="3" id="KW-1185">Reference proteome</keyword>
<feature type="compositionally biased region" description="Basic residues" evidence="1">
    <location>
        <begin position="1"/>
        <end position="13"/>
    </location>
</feature>
<dbReference type="EMBL" id="JABCIY010000058">
    <property type="protein sequence ID" value="KAF7194647.1"/>
    <property type="molecule type" value="Genomic_DNA"/>
</dbReference>
<dbReference type="PANTHER" id="PTHR36578:SF2">
    <property type="entry name" value="PA14 DOMAIN-CONTAINING PROTEIN"/>
    <property type="match status" value="1"/>
</dbReference>
<evidence type="ECO:0000256" key="1">
    <source>
        <dbReference type="SAM" id="MobiDB-lite"/>
    </source>
</evidence>
<organism evidence="2 3">
    <name type="scientific">Pseudocercospora fuligena</name>
    <dbReference type="NCBI Taxonomy" id="685502"/>
    <lineage>
        <taxon>Eukaryota</taxon>
        <taxon>Fungi</taxon>
        <taxon>Dikarya</taxon>
        <taxon>Ascomycota</taxon>
        <taxon>Pezizomycotina</taxon>
        <taxon>Dothideomycetes</taxon>
        <taxon>Dothideomycetidae</taxon>
        <taxon>Mycosphaerellales</taxon>
        <taxon>Mycosphaerellaceae</taxon>
        <taxon>Pseudocercospora</taxon>
    </lineage>
</organism>
<comment type="caution">
    <text evidence="2">The sequence shown here is derived from an EMBL/GenBank/DDBJ whole genome shotgun (WGS) entry which is preliminary data.</text>
</comment>
<evidence type="ECO:0000313" key="2">
    <source>
        <dbReference type="EMBL" id="KAF7194647.1"/>
    </source>
</evidence>
<reference evidence="2" key="1">
    <citation type="submission" date="2020-04" db="EMBL/GenBank/DDBJ databases">
        <title>Draft genome resource of the tomato pathogen Pseudocercospora fuligena.</title>
        <authorList>
            <person name="Zaccaron A."/>
        </authorList>
    </citation>
    <scope>NUCLEOTIDE SEQUENCE</scope>
    <source>
        <strain evidence="2">PF001</strain>
    </source>
</reference>
<evidence type="ECO:0000313" key="3">
    <source>
        <dbReference type="Proteomes" id="UP000660729"/>
    </source>
</evidence>
<feature type="region of interest" description="Disordered" evidence="1">
    <location>
        <begin position="167"/>
        <end position="191"/>
    </location>
</feature>
<name>A0A8H6RPW3_9PEZI</name>
<proteinExistence type="predicted"/>
<dbReference type="OrthoDB" id="271448at2759"/>
<dbReference type="AlphaFoldDB" id="A0A8H6RPW3"/>
<protein>
    <recommendedName>
        <fullName evidence="4">Apple domain-containing protein</fullName>
    </recommendedName>
</protein>
<dbReference type="PANTHER" id="PTHR36578">
    <property type="entry name" value="CHROMOSOME 15, WHOLE GENOME SHOTGUN SEQUENCE"/>
    <property type="match status" value="1"/>
</dbReference>
<feature type="compositionally biased region" description="Polar residues" evidence="1">
    <location>
        <begin position="171"/>
        <end position="191"/>
    </location>
</feature>
<accession>A0A8H6RPW3</accession>
<gene>
    <name evidence="2" type="ORF">HII31_04153</name>
</gene>